<dbReference type="EMBL" id="CP059052">
    <property type="protein sequence ID" value="QLJ16242.1"/>
    <property type="molecule type" value="Genomic_DNA"/>
</dbReference>
<proteinExistence type="predicted"/>
<sequence length="158" mass="17954">MPAPEAAAVEIGDWPTWGAFVLAGISLLWQFVNEWRSSKKQKLSYQLSRIESLEAGVAEVRSYAMSYWLQPEQAGARDGIMLIHHLRELSVSASRYESFLWHSVKTDVLQLKVETTGSKFQVADRPQLQPGDPFIKSFMATAADLSRRLKDRKDQLEK</sequence>
<dbReference type="RefSeq" id="WP_180689655.1">
    <property type="nucleotide sequence ID" value="NZ_CP059052.1"/>
</dbReference>
<gene>
    <name evidence="2" type="ORF">H0H12_10095</name>
</gene>
<keyword evidence="1" id="KW-0472">Membrane</keyword>
<keyword evidence="1" id="KW-1133">Transmembrane helix</keyword>
<accession>A0A7D6A5R5</accession>
<keyword evidence="1" id="KW-0812">Transmembrane</keyword>
<name>A0A7D6A5R5_PSEPU</name>
<organism evidence="2 3">
    <name type="scientific">Pseudomonas putida</name>
    <name type="common">Arthrobacter siderocapsulatus</name>
    <dbReference type="NCBI Taxonomy" id="303"/>
    <lineage>
        <taxon>Bacteria</taxon>
        <taxon>Pseudomonadati</taxon>
        <taxon>Pseudomonadota</taxon>
        <taxon>Gammaproteobacteria</taxon>
        <taxon>Pseudomonadales</taxon>
        <taxon>Pseudomonadaceae</taxon>
        <taxon>Pseudomonas</taxon>
    </lineage>
</organism>
<evidence type="ECO:0008006" key="4">
    <source>
        <dbReference type="Google" id="ProtNLM"/>
    </source>
</evidence>
<reference evidence="2 3" key="1">
    <citation type="journal article" date="2009" name="Mikrobiologiia">
        <title>[Phenanthren biodegradation and interaction of Pseudomonas putida BS3701 and Burkholderia sp.BS3702 in plant rhizosphere].</title>
        <authorList>
            <person name="Ovchinnikova A.A."/>
            <person name="Vetrova A.A."/>
            <person name="Filonov A.E."/>
            <person name="Boronin A.M."/>
        </authorList>
    </citation>
    <scope>NUCLEOTIDE SEQUENCE [LARGE SCALE GENOMIC DNA]</scope>
    <source>
        <strain evidence="2 3">BS3701</strain>
    </source>
</reference>
<protein>
    <recommendedName>
        <fullName evidence="4">DUF4381 domain-containing protein</fullName>
    </recommendedName>
</protein>
<dbReference type="AlphaFoldDB" id="A0A7D6A5R5"/>
<evidence type="ECO:0000313" key="3">
    <source>
        <dbReference type="Proteomes" id="UP000510934"/>
    </source>
</evidence>
<dbReference type="Proteomes" id="UP000510934">
    <property type="component" value="Chromosome"/>
</dbReference>
<evidence type="ECO:0000256" key="1">
    <source>
        <dbReference type="SAM" id="Phobius"/>
    </source>
</evidence>
<feature type="transmembrane region" description="Helical" evidence="1">
    <location>
        <begin position="14"/>
        <end position="32"/>
    </location>
</feature>
<evidence type="ECO:0000313" key="2">
    <source>
        <dbReference type="EMBL" id="QLJ16242.1"/>
    </source>
</evidence>